<dbReference type="InterPro" id="IPR001031">
    <property type="entry name" value="Thioesterase"/>
</dbReference>
<evidence type="ECO:0000313" key="3">
    <source>
        <dbReference type="Proteomes" id="UP000182130"/>
    </source>
</evidence>
<dbReference type="OrthoDB" id="4904358at2"/>
<keyword evidence="3" id="KW-1185">Reference proteome</keyword>
<dbReference type="InterPro" id="IPR029058">
    <property type="entry name" value="AB_hydrolase_fold"/>
</dbReference>
<evidence type="ECO:0000259" key="1">
    <source>
        <dbReference type="Pfam" id="PF00975"/>
    </source>
</evidence>
<dbReference type="STRING" id="1045773.SAMN05216555_11580"/>
<dbReference type="Pfam" id="PF00975">
    <property type="entry name" value="Thioesterase"/>
    <property type="match status" value="1"/>
</dbReference>
<reference evidence="3" key="1">
    <citation type="submission" date="2016-10" db="EMBL/GenBank/DDBJ databases">
        <authorList>
            <person name="Varghese N."/>
            <person name="Submissions S."/>
        </authorList>
    </citation>
    <scope>NUCLEOTIDE SEQUENCE [LARGE SCALE GENOMIC DNA]</scope>
    <source>
        <strain evidence="3">CGMCC 1.10783</strain>
    </source>
</reference>
<organism evidence="2 3">
    <name type="scientific">Arthrobacter cupressi</name>
    <dbReference type="NCBI Taxonomy" id="1045773"/>
    <lineage>
        <taxon>Bacteria</taxon>
        <taxon>Bacillati</taxon>
        <taxon>Actinomycetota</taxon>
        <taxon>Actinomycetes</taxon>
        <taxon>Micrococcales</taxon>
        <taxon>Micrococcaceae</taxon>
        <taxon>Arthrobacter</taxon>
    </lineage>
</organism>
<feature type="domain" description="Thioesterase" evidence="1">
    <location>
        <begin position="129"/>
        <end position="186"/>
    </location>
</feature>
<gene>
    <name evidence="2" type="ORF">SAMN05216555_11580</name>
</gene>
<sequence>MEHYRRGDEPAAAESPERQSPEHAARILRHAAELKDFSRRSFLIGAGSSGLLAADMFITRQIQAERRVTKILPVGDDVAEAYFPDAAWILFPGYKTSWEEAQWILNSLRGALRQRGQLAAVGYSNLGLEVDEVTDAVVAHVRERKLRKLYFYGHSFGGMVATEVATRLREWHGVKVELILLDSSPYSKYDVLDQSWFDGVVFLYESGFRVPSVLRGGYELGERVVHKNERSWRQIWDQTLEQLTPIAPSSVLIQSESAYIYHFDATRFVDRLGETKMAFIGNPRDGTVNYETARAGWARTFSRNMASSDRRTDGALPAHASPQWNPFVYRPVVQGLEDELLPLPGAAGRVTPY</sequence>
<dbReference type="AlphaFoldDB" id="A0A1G8W1Q4"/>
<evidence type="ECO:0000313" key="2">
    <source>
        <dbReference type="EMBL" id="SDJ72301.1"/>
    </source>
</evidence>
<proteinExistence type="predicted"/>
<dbReference type="Gene3D" id="3.40.50.1820">
    <property type="entry name" value="alpha/beta hydrolase"/>
    <property type="match status" value="1"/>
</dbReference>
<dbReference type="Proteomes" id="UP000182130">
    <property type="component" value="Unassembled WGS sequence"/>
</dbReference>
<dbReference type="EMBL" id="FNEI01000015">
    <property type="protein sequence ID" value="SDJ72301.1"/>
    <property type="molecule type" value="Genomic_DNA"/>
</dbReference>
<accession>A0A1G8W1Q4</accession>
<protein>
    <submittedName>
        <fullName evidence="2">Thioesterase domain-containing protein</fullName>
    </submittedName>
</protein>
<name>A0A1G8W1Q4_9MICC</name>
<dbReference type="SUPFAM" id="SSF53474">
    <property type="entry name" value="alpha/beta-Hydrolases"/>
    <property type="match status" value="1"/>
</dbReference>